<dbReference type="SUPFAM" id="SSF50952">
    <property type="entry name" value="Soluble quinoprotein glucose dehydrogenase"/>
    <property type="match status" value="1"/>
</dbReference>
<dbReference type="PANTHER" id="PTHR19328">
    <property type="entry name" value="HEDGEHOG-INTERACTING PROTEIN"/>
    <property type="match status" value="1"/>
</dbReference>
<dbReference type="SUPFAM" id="SSF46626">
    <property type="entry name" value="Cytochrome c"/>
    <property type="match status" value="1"/>
</dbReference>
<gene>
    <name evidence="2" type="primary">gdhB_1</name>
    <name evidence="2" type="ORF">Poly21_05460</name>
</gene>
<dbReference type="InterPro" id="IPR011041">
    <property type="entry name" value="Quinoprot_gluc/sorb_DH_b-prop"/>
</dbReference>
<feature type="domain" description="Glucose/Sorbosone dehydrogenase" evidence="1">
    <location>
        <begin position="69"/>
        <end position="360"/>
    </location>
</feature>
<dbReference type="Proteomes" id="UP000319908">
    <property type="component" value="Unassembled WGS sequence"/>
</dbReference>
<dbReference type="AlphaFoldDB" id="A0A5C6C4X4"/>
<dbReference type="InterPro" id="IPR011042">
    <property type="entry name" value="6-blade_b-propeller_TolB-like"/>
</dbReference>
<proteinExistence type="predicted"/>
<evidence type="ECO:0000259" key="1">
    <source>
        <dbReference type="Pfam" id="PF07995"/>
    </source>
</evidence>
<dbReference type="Gene3D" id="2.120.10.30">
    <property type="entry name" value="TolB, C-terminal domain"/>
    <property type="match status" value="1"/>
</dbReference>
<dbReference type="PANTHER" id="PTHR19328:SF75">
    <property type="entry name" value="ALDOSE SUGAR DEHYDROGENASE YLII"/>
    <property type="match status" value="1"/>
</dbReference>
<dbReference type="GO" id="GO:0008876">
    <property type="term" value="F:quinoprotein glucose dehydrogenase activity"/>
    <property type="evidence" value="ECO:0007669"/>
    <property type="project" value="UniProtKB-EC"/>
</dbReference>
<dbReference type="GO" id="GO:0020037">
    <property type="term" value="F:heme binding"/>
    <property type="evidence" value="ECO:0007669"/>
    <property type="project" value="InterPro"/>
</dbReference>
<dbReference type="GO" id="GO:0009055">
    <property type="term" value="F:electron transfer activity"/>
    <property type="evidence" value="ECO:0007669"/>
    <property type="project" value="InterPro"/>
</dbReference>
<evidence type="ECO:0000313" key="2">
    <source>
        <dbReference type="EMBL" id="TWU18384.1"/>
    </source>
</evidence>
<dbReference type="EC" id="1.1.5.2" evidence="2"/>
<dbReference type="InterPro" id="IPR036909">
    <property type="entry name" value="Cyt_c-like_dom_sf"/>
</dbReference>
<accession>A0A5C6C4X4</accession>
<dbReference type="Pfam" id="PF07995">
    <property type="entry name" value="GSDH"/>
    <property type="match status" value="1"/>
</dbReference>
<organism evidence="2 3">
    <name type="scientific">Allorhodopirellula heiligendammensis</name>
    <dbReference type="NCBI Taxonomy" id="2714739"/>
    <lineage>
        <taxon>Bacteria</taxon>
        <taxon>Pseudomonadati</taxon>
        <taxon>Planctomycetota</taxon>
        <taxon>Planctomycetia</taxon>
        <taxon>Pirellulales</taxon>
        <taxon>Pirellulaceae</taxon>
        <taxon>Allorhodopirellula</taxon>
    </lineage>
</organism>
<comment type="caution">
    <text evidence="2">The sequence shown here is derived from an EMBL/GenBank/DDBJ whole genome shotgun (WGS) entry which is preliminary data.</text>
</comment>
<reference evidence="2 3" key="1">
    <citation type="journal article" date="2020" name="Antonie Van Leeuwenhoek">
        <title>Rhodopirellula heiligendammensis sp. nov., Rhodopirellula pilleata sp. nov., and Rhodopirellula solitaria sp. nov. isolated from natural or artificial marine surfaces in Northern Germany and California, USA, and emended description of the genus Rhodopirellula.</title>
        <authorList>
            <person name="Kallscheuer N."/>
            <person name="Wiegand S."/>
            <person name="Jogler M."/>
            <person name="Boedeker C."/>
            <person name="Peeters S.H."/>
            <person name="Rast P."/>
            <person name="Heuer A."/>
            <person name="Jetten M.S.M."/>
            <person name="Rohde M."/>
            <person name="Jogler C."/>
        </authorList>
    </citation>
    <scope>NUCLEOTIDE SEQUENCE [LARGE SCALE GENOMIC DNA]</scope>
    <source>
        <strain evidence="2 3">Poly21</strain>
    </source>
</reference>
<sequence>MRIHLVAMFVGVVSAFAPLPRTVTVAEMPMSPRQHSIPDQFIAVDTSRVMGSPKPLPLEAVRVFAQLEFERPVELTFAPDGSNRVFVVEQRGVIRCFDNRPDVDHDETFLDLTDVVSRIGNEEGLLGLAFHPNYAENGELFVYYSIDPPTSIVSRFRVSPENPNRVDRDSEQRLLEIPQPYRNHNGGSLRFGPDGYLYIGLGDGGLADDPHVNGQNLSTLLGSILRIDVDRQSSGIPYAIPDDNPFVDRAGARGEIWAYGFRNNWRISFDHQSGQLWTADVGQNRFEEVDRVQRGGNYGWNLREGFHDFNNNSADRDPDLIAPVAEYFRHEGQSITGGHVYRGSQLSDFSGHYFYGDYLSGKVWVLPAMPRDGDQIGGPVPQQVADTKLQIAAFGQDAQHELYLCASDGIYQLRHKGVDLKQIAQAFPRKLSDTGLFDSVADHRVARGVIPYEVNVPFWSDHSLKDRYMALPEPASVTYDSEEEWGFPIGTVLIKTFWMELDRESHAESRRLETRLMVHSPAGWQAYTYVYNDDCSEAHLLDGSRVLPLEIRTSEGAITQPYYVPSRSECFACHTEQAGFALGLNTRQLNREMTYYGTRVDQIAMLDRLNIFTESVAAAEVPQSQEFPDWGEGNFNRGGHGRSAQKPLPEDVSRLARAWLEVNCAMCHRPDGIGPGQIDLRADTPLPETHLLGAKPKQGQMSPPDGRLIVPGQPYLSELVLRAGHRGVRQMPPLATNQVSERAIDVLRSWIEKLNETE</sequence>
<keyword evidence="2" id="KW-0560">Oxidoreductase</keyword>
<keyword evidence="3" id="KW-1185">Reference proteome</keyword>
<dbReference type="EMBL" id="SJPU01000001">
    <property type="protein sequence ID" value="TWU18384.1"/>
    <property type="molecule type" value="Genomic_DNA"/>
</dbReference>
<protein>
    <submittedName>
        <fullName evidence="2">Quinoprotein glucose dehydrogenase B</fullName>
        <ecNumber evidence="2">1.1.5.2</ecNumber>
    </submittedName>
</protein>
<evidence type="ECO:0000313" key="3">
    <source>
        <dbReference type="Proteomes" id="UP000319908"/>
    </source>
</evidence>
<dbReference type="OrthoDB" id="9770043at2"/>
<dbReference type="InterPro" id="IPR012938">
    <property type="entry name" value="Glc/Sorbosone_DH"/>
</dbReference>
<name>A0A5C6C4X4_9BACT</name>